<evidence type="ECO:0000259" key="1">
    <source>
        <dbReference type="Pfam" id="PF07727"/>
    </source>
</evidence>
<dbReference type="Pfam" id="PF07727">
    <property type="entry name" value="RVT_2"/>
    <property type="match status" value="1"/>
</dbReference>
<name>A0A2P4YIH9_9STRA</name>
<keyword evidence="3" id="KW-1185">Reference proteome</keyword>
<dbReference type="InterPro" id="IPR013103">
    <property type="entry name" value="RVT_2"/>
</dbReference>
<proteinExistence type="predicted"/>
<gene>
    <name evidence="2" type="ORF">PHPALM_4974</name>
</gene>
<dbReference type="AlphaFoldDB" id="A0A2P4YIH9"/>
<dbReference type="EMBL" id="NCKW01002450">
    <property type="protein sequence ID" value="POM77618.1"/>
    <property type="molecule type" value="Genomic_DNA"/>
</dbReference>
<evidence type="ECO:0000313" key="3">
    <source>
        <dbReference type="Proteomes" id="UP000237271"/>
    </source>
</evidence>
<feature type="domain" description="Reverse transcriptase Ty1/copia-type" evidence="1">
    <location>
        <begin position="22"/>
        <end position="92"/>
    </location>
</feature>
<comment type="caution">
    <text evidence="2">The sequence shown here is derived from an EMBL/GenBank/DDBJ whole genome shotgun (WGS) entry which is preliminary data.</text>
</comment>
<organism evidence="2 3">
    <name type="scientific">Phytophthora palmivora</name>
    <dbReference type="NCBI Taxonomy" id="4796"/>
    <lineage>
        <taxon>Eukaryota</taxon>
        <taxon>Sar</taxon>
        <taxon>Stramenopiles</taxon>
        <taxon>Oomycota</taxon>
        <taxon>Peronosporomycetes</taxon>
        <taxon>Peronosporales</taxon>
        <taxon>Peronosporaceae</taxon>
        <taxon>Phytophthora</taxon>
    </lineage>
</organism>
<evidence type="ECO:0000313" key="2">
    <source>
        <dbReference type="EMBL" id="POM77618.1"/>
    </source>
</evidence>
<reference evidence="2 3" key="1">
    <citation type="journal article" date="2017" name="Genome Biol. Evol.">
        <title>Phytophthora megakarya and P. palmivora, closely related causal agents of cacao black pod rot, underwent increases in genome sizes and gene numbers by different mechanisms.</title>
        <authorList>
            <person name="Ali S.S."/>
            <person name="Shao J."/>
            <person name="Lary D.J."/>
            <person name="Kronmiller B."/>
            <person name="Shen D."/>
            <person name="Strem M.D."/>
            <person name="Amoako-Attah I."/>
            <person name="Akrofi A.Y."/>
            <person name="Begoude B.A."/>
            <person name="Ten Hoopen G.M."/>
            <person name="Coulibaly K."/>
            <person name="Kebe B.I."/>
            <person name="Melnick R.L."/>
            <person name="Guiltinan M.J."/>
            <person name="Tyler B.M."/>
            <person name="Meinhardt L.W."/>
            <person name="Bailey B.A."/>
        </authorList>
    </citation>
    <scope>NUCLEOTIDE SEQUENCE [LARGE SCALE GENOMIC DNA]</scope>
    <source>
        <strain evidence="3">sbr112.9</strain>
    </source>
</reference>
<accession>A0A2P4YIH9</accession>
<dbReference type="OrthoDB" id="117814at2759"/>
<protein>
    <recommendedName>
        <fullName evidence="1">Reverse transcriptase Ty1/copia-type domain-containing protein</fullName>
    </recommendedName>
</protein>
<dbReference type="Proteomes" id="UP000237271">
    <property type="component" value="Unassembled WGS sequence"/>
</dbReference>
<sequence>MLKSGAKAAECSDEEWHMEVSMKVLSNRWVFRVKYLANDEIERFKARLVIKGFLQIYGVNYFEVYSPVVRLETLRMLLTLAAIWDYEIDQMDS</sequence>